<gene>
    <name evidence="7" type="ORF">METZ01_LOCUS270618</name>
</gene>
<comment type="subcellular location">
    <subcellularLocation>
        <location evidence="1">Membrane</location>
        <topology evidence="1">Multi-pass membrane protein</topology>
    </subcellularLocation>
</comment>
<protein>
    <recommendedName>
        <fullName evidence="6">Sodium/calcium exchanger membrane region domain-containing protein</fullName>
    </recommendedName>
</protein>
<dbReference type="PANTHER" id="PTHR10846:SF8">
    <property type="entry name" value="INNER MEMBRANE PROTEIN YRBG"/>
    <property type="match status" value="1"/>
</dbReference>
<dbReference type="Gene3D" id="1.20.1420.30">
    <property type="entry name" value="NCX, central ion-binding region"/>
    <property type="match status" value="1"/>
</dbReference>
<evidence type="ECO:0000256" key="3">
    <source>
        <dbReference type="ARBA" id="ARBA00022989"/>
    </source>
</evidence>
<dbReference type="GO" id="GO:0005886">
    <property type="term" value="C:plasma membrane"/>
    <property type="evidence" value="ECO:0007669"/>
    <property type="project" value="TreeGrafter"/>
</dbReference>
<feature type="domain" description="Sodium/calcium exchanger membrane region" evidence="6">
    <location>
        <begin position="176"/>
        <end position="281"/>
    </location>
</feature>
<dbReference type="NCBIfam" id="TIGR00367">
    <property type="entry name" value="calcium/sodium antiporter"/>
    <property type="match status" value="1"/>
</dbReference>
<keyword evidence="3 5" id="KW-1133">Transmembrane helix</keyword>
<evidence type="ECO:0000313" key="7">
    <source>
        <dbReference type="EMBL" id="SVC17764.1"/>
    </source>
</evidence>
<feature type="transmembrane region" description="Helical" evidence="5">
    <location>
        <begin position="129"/>
        <end position="147"/>
    </location>
</feature>
<dbReference type="InterPro" id="IPR004481">
    <property type="entry name" value="K/Na/Ca-exchanger"/>
</dbReference>
<name>A0A382JYY5_9ZZZZ</name>
<evidence type="ECO:0000256" key="4">
    <source>
        <dbReference type="ARBA" id="ARBA00023136"/>
    </source>
</evidence>
<keyword evidence="2 5" id="KW-0812">Transmembrane</keyword>
<accession>A0A382JYY5</accession>
<feature type="transmembrane region" description="Helical" evidence="5">
    <location>
        <begin position="176"/>
        <end position="195"/>
    </location>
</feature>
<dbReference type="InterPro" id="IPR044880">
    <property type="entry name" value="NCX_ion-bd_dom_sf"/>
</dbReference>
<feature type="transmembrane region" description="Helical" evidence="5">
    <location>
        <begin position="237"/>
        <end position="259"/>
    </location>
</feature>
<sequence length="282" mass="30799">MILLFPIIALVTGFVMLILSADLFTDNGVKIANVYKISPLIIGIIIFGFGTSAPEIFVSIFAAFQDHPELAVGNAFGSNILNIALVLGITAMIVPITVNVKAIIKQWYFLIAYTLITGALLLWDKHLGFFDGCILLGLLGLFLWYTFKESKKVHDKFDNLSSNADISQKWIIWRNLLISLVVLLVSAQLIVYAGVNIAEWFGVPDLIIGLTIVALGTSLPELAVAITSAIKRQHEMVVGNIIGSNIFNTVAVLAIPGLISPVTIQDEITYDYLAMFALTIFL</sequence>
<dbReference type="GO" id="GO:0006874">
    <property type="term" value="P:intracellular calcium ion homeostasis"/>
    <property type="evidence" value="ECO:0007669"/>
    <property type="project" value="TreeGrafter"/>
</dbReference>
<dbReference type="AlphaFoldDB" id="A0A382JYY5"/>
<feature type="transmembrane region" description="Helical" evidence="5">
    <location>
        <begin position="76"/>
        <end position="100"/>
    </location>
</feature>
<dbReference type="InterPro" id="IPR004837">
    <property type="entry name" value="NaCa_Exmemb"/>
</dbReference>
<dbReference type="PANTHER" id="PTHR10846">
    <property type="entry name" value="SODIUM/POTASSIUM/CALCIUM EXCHANGER"/>
    <property type="match status" value="1"/>
</dbReference>
<feature type="transmembrane region" description="Helical" evidence="5">
    <location>
        <begin position="37"/>
        <end position="64"/>
    </location>
</feature>
<evidence type="ECO:0000256" key="1">
    <source>
        <dbReference type="ARBA" id="ARBA00004141"/>
    </source>
</evidence>
<proteinExistence type="predicted"/>
<evidence type="ECO:0000259" key="6">
    <source>
        <dbReference type="Pfam" id="PF01699"/>
    </source>
</evidence>
<evidence type="ECO:0000256" key="5">
    <source>
        <dbReference type="SAM" id="Phobius"/>
    </source>
</evidence>
<dbReference type="Pfam" id="PF01699">
    <property type="entry name" value="Na_Ca_ex"/>
    <property type="match status" value="2"/>
</dbReference>
<feature type="transmembrane region" description="Helical" evidence="5">
    <location>
        <begin position="207"/>
        <end position="230"/>
    </location>
</feature>
<feature type="transmembrane region" description="Helical" evidence="5">
    <location>
        <begin position="6"/>
        <end position="25"/>
    </location>
</feature>
<feature type="domain" description="Sodium/calcium exchanger membrane region" evidence="6">
    <location>
        <begin position="7"/>
        <end position="147"/>
    </location>
</feature>
<dbReference type="GO" id="GO:0008273">
    <property type="term" value="F:calcium, potassium:sodium antiporter activity"/>
    <property type="evidence" value="ECO:0007669"/>
    <property type="project" value="TreeGrafter"/>
</dbReference>
<dbReference type="GO" id="GO:0005262">
    <property type="term" value="F:calcium channel activity"/>
    <property type="evidence" value="ECO:0007669"/>
    <property type="project" value="TreeGrafter"/>
</dbReference>
<keyword evidence="4 5" id="KW-0472">Membrane</keyword>
<organism evidence="7">
    <name type="scientific">marine metagenome</name>
    <dbReference type="NCBI Taxonomy" id="408172"/>
    <lineage>
        <taxon>unclassified sequences</taxon>
        <taxon>metagenomes</taxon>
        <taxon>ecological metagenomes</taxon>
    </lineage>
</organism>
<dbReference type="EMBL" id="UINC01077547">
    <property type="protein sequence ID" value="SVC17764.1"/>
    <property type="molecule type" value="Genomic_DNA"/>
</dbReference>
<feature type="transmembrane region" description="Helical" evidence="5">
    <location>
        <begin position="107"/>
        <end position="123"/>
    </location>
</feature>
<evidence type="ECO:0000256" key="2">
    <source>
        <dbReference type="ARBA" id="ARBA00022692"/>
    </source>
</evidence>
<reference evidence="7" key="1">
    <citation type="submission" date="2018-05" db="EMBL/GenBank/DDBJ databases">
        <authorList>
            <person name="Lanie J.A."/>
            <person name="Ng W.-L."/>
            <person name="Kazmierczak K.M."/>
            <person name="Andrzejewski T.M."/>
            <person name="Davidsen T.M."/>
            <person name="Wayne K.J."/>
            <person name="Tettelin H."/>
            <person name="Glass J.I."/>
            <person name="Rusch D."/>
            <person name="Podicherti R."/>
            <person name="Tsui H.-C.T."/>
            <person name="Winkler M.E."/>
        </authorList>
    </citation>
    <scope>NUCLEOTIDE SEQUENCE</scope>
</reference>